<comment type="similarity">
    <text evidence="2 3">Belongs to the band 7/mec-2 family. HflK subfamily.</text>
</comment>
<dbReference type="STRING" id="930.GCA_002079865_03125"/>
<dbReference type="RefSeq" id="WP_024893797.1">
    <property type="nucleotide sequence ID" value="NZ_LWRY01000280.1"/>
</dbReference>
<name>A0A1C2IR73_ACITH</name>
<organism evidence="6 9">
    <name type="scientific">Acidithiobacillus thiooxidans</name>
    <name type="common">Thiobacillus thiooxidans</name>
    <dbReference type="NCBI Taxonomy" id="930"/>
    <lineage>
        <taxon>Bacteria</taxon>
        <taxon>Pseudomonadati</taxon>
        <taxon>Pseudomonadota</taxon>
        <taxon>Acidithiobacillia</taxon>
        <taxon>Acidithiobacillales</taxon>
        <taxon>Acidithiobacillaceae</taxon>
        <taxon>Acidithiobacillus</taxon>
    </lineage>
</organism>
<comment type="subcellular location">
    <subcellularLocation>
        <location evidence="1">Membrane</location>
        <topology evidence="1">Single-pass membrane protein</topology>
    </subcellularLocation>
</comment>
<evidence type="ECO:0000256" key="1">
    <source>
        <dbReference type="ARBA" id="ARBA00004167"/>
    </source>
</evidence>
<dbReference type="Gene3D" id="3.30.479.30">
    <property type="entry name" value="Band 7 domain"/>
    <property type="match status" value="1"/>
</dbReference>
<feature type="compositionally biased region" description="Low complexity" evidence="4">
    <location>
        <begin position="11"/>
        <end position="25"/>
    </location>
</feature>
<evidence type="ECO:0000256" key="4">
    <source>
        <dbReference type="SAM" id="MobiDB-lite"/>
    </source>
</evidence>
<proteinExistence type="inferred from homology"/>
<comment type="caution">
    <text evidence="6">The sequence shown here is derived from an EMBL/GenBank/DDBJ whole genome shotgun (WGS) entry which is preliminary data.</text>
</comment>
<evidence type="ECO:0000313" key="8">
    <source>
        <dbReference type="Proteomes" id="UP000094893"/>
    </source>
</evidence>
<protein>
    <recommendedName>
        <fullName evidence="3">Protein HflK</fullName>
    </recommendedName>
</protein>
<keyword evidence="3" id="KW-0812">Transmembrane</keyword>
<dbReference type="EMBL" id="LWRY01000280">
    <property type="protein sequence ID" value="OCX68076.1"/>
    <property type="molecule type" value="Genomic_DNA"/>
</dbReference>
<dbReference type="SUPFAM" id="SSF117892">
    <property type="entry name" value="Band 7/SPFH domain"/>
    <property type="match status" value="1"/>
</dbReference>
<feature type="region of interest" description="Disordered" evidence="4">
    <location>
        <begin position="1"/>
        <end position="30"/>
    </location>
</feature>
<accession>A0A1C2IR73</accession>
<dbReference type="InterPro" id="IPR001107">
    <property type="entry name" value="Band_7"/>
</dbReference>
<dbReference type="InterPro" id="IPR036013">
    <property type="entry name" value="Band_7/SPFH_dom_sf"/>
</dbReference>
<feature type="region of interest" description="Disordered" evidence="4">
    <location>
        <begin position="361"/>
        <end position="402"/>
    </location>
</feature>
<feature type="domain" description="Band 7" evidence="5">
    <location>
        <begin position="84"/>
        <end position="255"/>
    </location>
</feature>
<dbReference type="NCBIfam" id="TIGR01933">
    <property type="entry name" value="hflK"/>
    <property type="match status" value="1"/>
</dbReference>
<sequence>MPWSDPGGNGNNNNNNNNNPWGRRPNPQKPAFDIQKITQELKKLGALLGSGKGRGSGGPKWDPRWLHRLPIIIIGILILFWIASGIYIVGPNAEGVVLRFGKEVGITQPGLHYHLPVPFESVSLLRTAENQRIVLGYSGAVDTLNPGMMLTANGDVVDVHFAVDYRISNASHYLFSSTNPEQLIRYAALSAMRNAVGKSQLKALMHVDQSAMAQQIQQSSQNLLTGLHAGVTINAVQILSIHLPKPVQASYTDVMTAREDMARSRREAEAYASSIIPKAKGEAATMVTAAEAYKLQVVGRAKGDAARFTDLLQAYQKNPQVVSERMYLHTMQDILGSTQKVIMDSHGKAVIYLHMPEKTAAQPSASTRSVASATAADRSTAPVANTDSAASQPVLPVSGARS</sequence>
<feature type="transmembrane region" description="Helical" evidence="3">
    <location>
        <begin position="69"/>
        <end position="90"/>
    </location>
</feature>
<evidence type="ECO:0000313" key="6">
    <source>
        <dbReference type="EMBL" id="OCX68076.1"/>
    </source>
</evidence>
<comment type="function">
    <text evidence="3">HflC and HflK could encode or regulate a protease.</text>
</comment>
<dbReference type="PANTHER" id="PTHR42911:SF1">
    <property type="entry name" value="MODULATOR OF FTSH PROTEASE HFLC"/>
    <property type="match status" value="1"/>
</dbReference>
<dbReference type="EMBL" id="LWSA01000001">
    <property type="protein sequence ID" value="OCX77490.1"/>
    <property type="molecule type" value="Genomic_DNA"/>
</dbReference>
<dbReference type="CDD" id="cd03404">
    <property type="entry name" value="SPFH_HflK"/>
    <property type="match status" value="1"/>
</dbReference>
<evidence type="ECO:0000259" key="5">
    <source>
        <dbReference type="SMART" id="SM00244"/>
    </source>
</evidence>
<dbReference type="GO" id="GO:0016020">
    <property type="term" value="C:membrane"/>
    <property type="evidence" value="ECO:0007669"/>
    <property type="project" value="UniProtKB-SubCell"/>
</dbReference>
<dbReference type="Proteomes" id="UP000094893">
    <property type="component" value="Unassembled WGS sequence"/>
</dbReference>
<evidence type="ECO:0000313" key="9">
    <source>
        <dbReference type="Proteomes" id="UP000095008"/>
    </source>
</evidence>
<dbReference type="OrthoDB" id="9779595at2"/>
<evidence type="ECO:0000256" key="3">
    <source>
        <dbReference type="RuleBase" id="RU364113"/>
    </source>
</evidence>
<gene>
    <name evidence="6" type="ORF">A6M23_19205</name>
    <name evidence="7" type="ORF">A6P07_00135</name>
</gene>
<evidence type="ECO:0000313" key="7">
    <source>
        <dbReference type="EMBL" id="OCX77490.1"/>
    </source>
</evidence>
<evidence type="ECO:0000256" key="2">
    <source>
        <dbReference type="ARBA" id="ARBA00006971"/>
    </source>
</evidence>
<keyword evidence="3" id="KW-0472">Membrane</keyword>
<reference evidence="6 8" key="1">
    <citation type="journal article" date="2016" name="Int. J. Mol. Sci.">
        <title>Comparative genomics of the extreme acidophile Acidithiobacillus thiooxidans reveals intraspecific divergence and niche adaptation.</title>
        <authorList>
            <person name="Zhang X."/>
            <person name="Feng X."/>
            <person name="Tao J."/>
            <person name="Ma L."/>
            <person name="Xiao Y."/>
            <person name="Liang Y."/>
            <person name="Liu X."/>
            <person name="Yin H."/>
        </authorList>
    </citation>
    <scope>NUCLEOTIDE SEQUENCE [LARGE SCALE GENOMIC DNA]</scope>
    <source>
        <strain evidence="7 8">A02</strain>
        <strain evidence="6">DXS-W</strain>
    </source>
</reference>
<dbReference type="PANTHER" id="PTHR42911">
    <property type="entry name" value="MODULATOR OF FTSH PROTEASE HFLC"/>
    <property type="match status" value="1"/>
</dbReference>
<dbReference type="AlphaFoldDB" id="A0A1C2IR73"/>
<dbReference type="Proteomes" id="UP000095008">
    <property type="component" value="Unassembled WGS sequence"/>
</dbReference>
<dbReference type="InterPro" id="IPR010201">
    <property type="entry name" value="HflK"/>
</dbReference>
<dbReference type="eggNOG" id="COG0330">
    <property type="taxonomic scope" value="Bacteria"/>
</dbReference>
<dbReference type="Pfam" id="PF01145">
    <property type="entry name" value="Band_7"/>
    <property type="match status" value="1"/>
</dbReference>
<feature type="compositionally biased region" description="Polar residues" evidence="4">
    <location>
        <begin position="382"/>
        <end position="391"/>
    </location>
</feature>
<keyword evidence="9" id="KW-1185">Reference proteome</keyword>
<comment type="subunit">
    <text evidence="3">HflC and HflK may interact to form a multimeric complex.</text>
</comment>
<dbReference type="SMART" id="SM00244">
    <property type="entry name" value="PHB"/>
    <property type="match status" value="1"/>
</dbReference>
<feature type="compositionally biased region" description="Low complexity" evidence="4">
    <location>
        <begin position="364"/>
        <end position="381"/>
    </location>
</feature>
<keyword evidence="3" id="KW-1133">Transmembrane helix</keyword>